<dbReference type="AlphaFoldDB" id="A0A1D1Z0Q3"/>
<name>A0A1D1Z0Q3_9ARAE</name>
<keyword evidence="1" id="KW-0863">Zinc-finger</keyword>
<proteinExistence type="predicted"/>
<dbReference type="InterPro" id="IPR011011">
    <property type="entry name" value="Znf_FYVE_PHD"/>
</dbReference>
<evidence type="ECO:0000256" key="1">
    <source>
        <dbReference type="ARBA" id="ARBA00022771"/>
    </source>
</evidence>
<evidence type="ECO:0000313" key="4">
    <source>
        <dbReference type="EMBL" id="JAT60426.1"/>
    </source>
</evidence>
<keyword evidence="1" id="KW-0479">Metal-binding</keyword>
<accession>A0A1D1Z0Q3</accession>
<evidence type="ECO:0000256" key="3">
    <source>
        <dbReference type="SAM" id="MobiDB-lite"/>
    </source>
</evidence>
<reference evidence="4" key="1">
    <citation type="submission" date="2015-07" db="EMBL/GenBank/DDBJ databases">
        <title>Transcriptome Assembly of Anthurium amnicola.</title>
        <authorList>
            <person name="Suzuki J."/>
        </authorList>
    </citation>
    <scope>NUCLEOTIDE SEQUENCE</scope>
</reference>
<dbReference type="EMBL" id="GDJX01007510">
    <property type="protein sequence ID" value="JAT60426.1"/>
    <property type="molecule type" value="Transcribed_RNA"/>
</dbReference>
<gene>
    <name evidence="4" type="primary">FAM76A</name>
    <name evidence="4" type="ORF">g.6186</name>
</gene>
<feature type="region of interest" description="Disordered" evidence="3">
    <location>
        <begin position="1"/>
        <end position="60"/>
    </location>
</feature>
<dbReference type="PANTHER" id="PTHR38530">
    <property type="entry name" value="OS06G0468300 PROTEIN"/>
    <property type="match status" value="1"/>
</dbReference>
<sequence length="475" mass="51610">MSSEREELEGNGVEEEGDEPSGGSPISSTPLSPPGPQKGPPSSTSSRSSPPLDPYRRKTRDLPNIYNCHSCGLRFPDNGGRERLQPLDSQWRIVLLCRACLHAIRSAVVCAYCFVSFAEENEGSIACRRCSGRVHLKCVPQQRGYLAPSDLDPDSFVCVDCCALPKSPVRKPGDFRGSGNIRVSGVSLEGVVRDANLAAARKLALATKAKEKALAKAAAAKRAAELARCALNLVVLAEEEPMASSQAAGPDEELVSQLHRAVNGSQRISRSVFPENSDCFATKKRGRCSANSLSNDSESGGYCIFGKVELCTEDTLFETSGSMDATRLNVIGSSQGKYHLSIELREGTNRNKEISKSGRVDEEKVPARGEQGSFSDMIVCSTRNDSSVDAVSATCPGSSVPDAFHSSFQQDEKHNIPDRYMKKYCKRSSRMKDRKANGKHNIPDRYMKKYCKRSSRMKDRKANGGSASLLVPVSQ</sequence>
<organism evidence="4">
    <name type="scientific">Anthurium amnicola</name>
    <dbReference type="NCBI Taxonomy" id="1678845"/>
    <lineage>
        <taxon>Eukaryota</taxon>
        <taxon>Viridiplantae</taxon>
        <taxon>Streptophyta</taxon>
        <taxon>Embryophyta</taxon>
        <taxon>Tracheophyta</taxon>
        <taxon>Spermatophyta</taxon>
        <taxon>Magnoliopsida</taxon>
        <taxon>Liliopsida</taxon>
        <taxon>Araceae</taxon>
        <taxon>Pothoideae</taxon>
        <taxon>Potheae</taxon>
        <taxon>Anthurium</taxon>
    </lineage>
</organism>
<feature type="region of interest" description="Disordered" evidence="3">
    <location>
        <begin position="446"/>
        <end position="475"/>
    </location>
</feature>
<feature type="compositionally biased region" description="Acidic residues" evidence="3">
    <location>
        <begin position="1"/>
        <end position="19"/>
    </location>
</feature>
<evidence type="ECO:0000256" key="2">
    <source>
        <dbReference type="ARBA" id="ARBA00022833"/>
    </source>
</evidence>
<keyword evidence="2" id="KW-0862">Zinc</keyword>
<dbReference type="SUPFAM" id="SSF57903">
    <property type="entry name" value="FYVE/PHD zinc finger"/>
    <property type="match status" value="1"/>
</dbReference>
<dbReference type="GO" id="GO:0008270">
    <property type="term" value="F:zinc ion binding"/>
    <property type="evidence" value="ECO:0007669"/>
    <property type="project" value="UniProtKB-KW"/>
</dbReference>
<feature type="compositionally biased region" description="Low complexity" evidence="3">
    <location>
        <begin position="21"/>
        <end position="30"/>
    </location>
</feature>
<protein>
    <submittedName>
        <fullName evidence="4">Protein FAM76A</fullName>
    </submittedName>
</protein>
<feature type="compositionally biased region" description="Low complexity" evidence="3">
    <location>
        <begin position="40"/>
        <end position="50"/>
    </location>
</feature>